<evidence type="ECO:0000256" key="1">
    <source>
        <dbReference type="ARBA" id="ARBA00023002"/>
    </source>
</evidence>
<name>A0AAW1S1B5_9CHLO</name>
<dbReference type="InterPro" id="IPR036291">
    <property type="entry name" value="NAD(P)-bd_dom_sf"/>
</dbReference>
<sequence length="423" mass="46413">MAYGPIVRTSKPPQTGSTVGHFCSHSFQRQLSSLRPSPYLCRSGLAGRFSAARGSLQINALDAAMPFDFESRATSRMKESKQLTVGIVGFGTFGQFLAKRLVQAGHKVLATSRTNYQSEAKEIGVSFFRDADDFCEEHPDVVILACAILALEKVVGTLPLQRLRRSTLMVDVLSVKQFPKQLLLSLLPPEMDVLCTHPMFGPDSGKGSWGGLNFMYDKVRIGPGSRRQARIDCFLQFFAEQGCRMVDMSCEEHDRLAAGTQFITHTVGRVLGEMSLQPTSIDTKGFEALLRLVDNTNNDSFDLYYGLFMYNQNATEELARLEAAFDSVKRQLFTRLHALLRQQLLTPGMLSGAQLPPVPELPSTSPNSLHSSSTEQAQSTENPSAAAPSREPKSQQPAVGSNGKHEQPAHSAQSMPVKLSQDA</sequence>
<dbReference type="Pfam" id="PF26213">
    <property type="entry name" value="TYRAAT1_C"/>
    <property type="match status" value="1"/>
</dbReference>
<protein>
    <recommendedName>
        <fullName evidence="3">Prephenate/arogenate dehydrogenase domain-containing protein</fullName>
    </recommendedName>
</protein>
<dbReference type="Proteomes" id="UP001438707">
    <property type="component" value="Unassembled WGS sequence"/>
</dbReference>
<dbReference type="GO" id="GO:0033730">
    <property type="term" value="F:arogenate dehydrogenase (NADP+) activity"/>
    <property type="evidence" value="ECO:0007669"/>
    <property type="project" value="InterPro"/>
</dbReference>
<accession>A0AAW1S1B5</accession>
<feature type="region of interest" description="Disordered" evidence="2">
    <location>
        <begin position="351"/>
        <end position="423"/>
    </location>
</feature>
<dbReference type="GO" id="GO:0006571">
    <property type="term" value="P:tyrosine biosynthetic process"/>
    <property type="evidence" value="ECO:0007669"/>
    <property type="project" value="InterPro"/>
</dbReference>
<organism evidence="4 5">
    <name type="scientific">Apatococcus lobatus</name>
    <dbReference type="NCBI Taxonomy" id="904363"/>
    <lineage>
        <taxon>Eukaryota</taxon>
        <taxon>Viridiplantae</taxon>
        <taxon>Chlorophyta</taxon>
        <taxon>core chlorophytes</taxon>
        <taxon>Trebouxiophyceae</taxon>
        <taxon>Chlorellales</taxon>
        <taxon>Chlorellaceae</taxon>
        <taxon>Apatococcus</taxon>
    </lineage>
</organism>
<feature type="domain" description="Prephenate/arogenate dehydrogenase" evidence="3">
    <location>
        <begin position="83"/>
        <end position="362"/>
    </location>
</feature>
<evidence type="ECO:0000313" key="5">
    <source>
        <dbReference type="Proteomes" id="UP001438707"/>
    </source>
</evidence>
<dbReference type="AlphaFoldDB" id="A0AAW1S1B5"/>
<dbReference type="Pfam" id="PF03807">
    <property type="entry name" value="F420_oxidored"/>
    <property type="match status" value="1"/>
</dbReference>
<dbReference type="PANTHER" id="PTHR43207">
    <property type="entry name" value="AROGENATE DEHYDROGENASE-RELATED"/>
    <property type="match status" value="1"/>
</dbReference>
<dbReference type="PANTHER" id="PTHR43207:SF4">
    <property type="entry name" value="AROGENATE DEHYDROGENASE 2, CHLOROPLASTIC"/>
    <property type="match status" value="1"/>
</dbReference>
<keyword evidence="5" id="KW-1185">Reference proteome</keyword>
<feature type="compositionally biased region" description="Low complexity" evidence="2">
    <location>
        <begin position="361"/>
        <end position="374"/>
    </location>
</feature>
<keyword evidence="1" id="KW-0560">Oxidoreductase</keyword>
<dbReference type="SUPFAM" id="SSF51735">
    <property type="entry name" value="NAD(P)-binding Rossmann-fold domains"/>
    <property type="match status" value="1"/>
</dbReference>
<dbReference type="SUPFAM" id="SSF48179">
    <property type="entry name" value="6-phosphogluconate dehydrogenase C-terminal domain-like"/>
    <property type="match status" value="1"/>
</dbReference>
<dbReference type="InterPro" id="IPR028939">
    <property type="entry name" value="P5C_Rdtase_cat_N"/>
</dbReference>
<dbReference type="InterPro" id="IPR059064">
    <property type="entry name" value="TYRAAT2_C"/>
</dbReference>
<dbReference type="InterPro" id="IPR003099">
    <property type="entry name" value="Prephen_DH"/>
</dbReference>
<proteinExistence type="predicted"/>
<gene>
    <name evidence="4" type="ORF">WJX74_010004</name>
</gene>
<dbReference type="InterPro" id="IPR045011">
    <property type="entry name" value="TYRAAT1/2"/>
</dbReference>
<dbReference type="PROSITE" id="PS51176">
    <property type="entry name" value="PDH_ADH"/>
    <property type="match status" value="1"/>
</dbReference>
<comment type="caution">
    <text evidence="4">The sequence shown here is derived from an EMBL/GenBank/DDBJ whole genome shotgun (WGS) entry which is preliminary data.</text>
</comment>
<dbReference type="Gene3D" id="3.40.50.720">
    <property type="entry name" value="NAD(P)-binding Rossmann-like Domain"/>
    <property type="match status" value="1"/>
</dbReference>
<dbReference type="GO" id="GO:0008977">
    <property type="term" value="F:prephenate dehydrogenase (NAD+) activity"/>
    <property type="evidence" value="ECO:0007669"/>
    <property type="project" value="InterPro"/>
</dbReference>
<reference evidence="4 5" key="1">
    <citation type="journal article" date="2024" name="Nat. Commun.">
        <title>Phylogenomics reveals the evolutionary origins of lichenization in chlorophyte algae.</title>
        <authorList>
            <person name="Puginier C."/>
            <person name="Libourel C."/>
            <person name="Otte J."/>
            <person name="Skaloud P."/>
            <person name="Haon M."/>
            <person name="Grisel S."/>
            <person name="Petersen M."/>
            <person name="Berrin J.G."/>
            <person name="Delaux P.M."/>
            <person name="Dal Grande F."/>
            <person name="Keller J."/>
        </authorList>
    </citation>
    <scope>NUCLEOTIDE SEQUENCE [LARGE SCALE GENOMIC DNA]</scope>
    <source>
        <strain evidence="4 5">SAG 2145</strain>
    </source>
</reference>
<dbReference type="GO" id="GO:0004665">
    <property type="term" value="F:prephenate dehydrogenase (NADP+) activity"/>
    <property type="evidence" value="ECO:0007669"/>
    <property type="project" value="InterPro"/>
</dbReference>
<dbReference type="EMBL" id="JALJOS010000005">
    <property type="protein sequence ID" value="KAK9839126.1"/>
    <property type="molecule type" value="Genomic_DNA"/>
</dbReference>
<dbReference type="InterPro" id="IPR008927">
    <property type="entry name" value="6-PGluconate_DH-like_C_sf"/>
</dbReference>
<evidence type="ECO:0000313" key="4">
    <source>
        <dbReference type="EMBL" id="KAK9839126.1"/>
    </source>
</evidence>
<evidence type="ECO:0000259" key="3">
    <source>
        <dbReference type="PROSITE" id="PS51176"/>
    </source>
</evidence>
<evidence type="ECO:0000256" key="2">
    <source>
        <dbReference type="SAM" id="MobiDB-lite"/>
    </source>
</evidence>